<feature type="domain" description="HTH araC/xylS-type" evidence="4">
    <location>
        <begin position="170"/>
        <end position="259"/>
    </location>
</feature>
<dbReference type="Pfam" id="PF20240">
    <property type="entry name" value="DUF6597"/>
    <property type="match status" value="1"/>
</dbReference>
<dbReference type="InterPro" id="IPR009057">
    <property type="entry name" value="Homeodomain-like_sf"/>
</dbReference>
<proteinExistence type="predicted"/>
<keyword evidence="1" id="KW-0805">Transcription regulation</keyword>
<gene>
    <name evidence="5" type="ORF">AVDCRST_MAG66-2843</name>
</gene>
<evidence type="ECO:0000256" key="1">
    <source>
        <dbReference type="ARBA" id="ARBA00023015"/>
    </source>
</evidence>
<accession>A0A6J4Q0F1</accession>
<protein>
    <submittedName>
        <fullName evidence="5">Transcriptional regulator, AraC family</fullName>
    </submittedName>
</protein>
<dbReference type="PROSITE" id="PS01124">
    <property type="entry name" value="HTH_ARAC_FAMILY_2"/>
    <property type="match status" value="1"/>
</dbReference>
<reference evidence="5" key="1">
    <citation type="submission" date="2020-02" db="EMBL/GenBank/DDBJ databases">
        <authorList>
            <person name="Meier V. D."/>
        </authorList>
    </citation>
    <scope>NUCLEOTIDE SEQUENCE</scope>
    <source>
        <strain evidence="5">AVDCRST_MAG66</strain>
    </source>
</reference>
<dbReference type="PANTHER" id="PTHR46796">
    <property type="entry name" value="HTH-TYPE TRANSCRIPTIONAL ACTIVATOR RHAS-RELATED"/>
    <property type="match status" value="1"/>
</dbReference>
<dbReference type="InterPro" id="IPR046532">
    <property type="entry name" value="DUF6597"/>
</dbReference>
<keyword evidence="2" id="KW-0238">DNA-binding</keyword>
<dbReference type="Gene3D" id="1.10.10.60">
    <property type="entry name" value="Homeodomain-like"/>
    <property type="match status" value="1"/>
</dbReference>
<organism evidence="5">
    <name type="scientific">uncultured Pseudonocardia sp</name>
    <dbReference type="NCBI Taxonomy" id="211455"/>
    <lineage>
        <taxon>Bacteria</taxon>
        <taxon>Bacillati</taxon>
        <taxon>Actinomycetota</taxon>
        <taxon>Actinomycetes</taxon>
        <taxon>Pseudonocardiales</taxon>
        <taxon>Pseudonocardiaceae</taxon>
        <taxon>Pseudonocardia</taxon>
        <taxon>environmental samples</taxon>
    </lineage>
</organism>
<dbReference type="SUPFAM" id="SSF46689">
    <property type="entry name" value="Homeodomain-like"/>
    <property type="match status" value="1"/>
</dbReference>
<dbReference type="GO" id="GO:0003700">
    <property type="term" value="F:DNA-binding transcription factor activity"/>
    <property type="evidence" value="ECO:0007669"/>
    <property type="project" value="InterPro"/>
</dbReference>
<evidence type="ECO:0000259" key="4">
    <source>
        <dbReference type="PROSITE" id="PS01124"/>
    </source>
</evidence>
<dbReference type="InterPro" id="IPR050204">
    <property type="entry name" value="AraC_XylS_family_regulators"/>
</dbReference>
<dbReference type="InterPro" id="IPR018060">
    <property type="entry name" value="HTH_AraC"/>
</dbReference>
<dbReference type="Pfam" id="PF12833">
    <property type="entry name" value="HTH_18"/>
    <property type="match status" value="1"/>
</dbReference>
<dbReference type="SMART" id="SM00342">
    <property type="entry name" value="HTH_ARAC"/>
    <property type="match status" value="1"/>
</dbReference>
<dbReference type="EMBL" id="CADCUS010000420">
    <property type="protein sequence ID" value="CAA9424496.1"/>
    <property type="molecule type" value="Genomic_DNA"/>
</dbReference>
<keyword evidence="3" id="KW-0804">Transcription</keyword>
<evidence type="ECO:0000313" key="5">
    <source>
        <dbReference type="EMBL" id="CAA9424496.1"/>
    </source>
</evidence>
<evidence type="ECO:0000256" key="3">
    <source>
        <dbReference type="ARBA" id="ARBA00023163"/>
    </source>
</evidence>
<evidence type="ECO:0000256" key="2">
    <source>
        <dbReference type="ARBA" id="ARBA00023125"/>
    </source>
</evidence>
<name>A0A6J4Q0F1_9PSEU</name>
<sequence>MLRPAATAQQSSLRREYPVHPALQPFVERYWSVRWDRRGAAPYRSEVLTHPSVNLAVESGDAPRHGGQALPAALVHGVVTRRFVIDLTGWGRVTAVKFRPGGFRAYRGEPVATDTVHRLVDGGALVREVLRSDDDDLRVAALDALLAARVPEPDPEYLLLTEVLAGMAGSRELTRVEHVAAACGLSTRSLQRLFRRWVGVGPKWVLARHRLWDATAAIDAGGVEDLAALATALGWFDQAHFSRDFRATVGCTPSEYLARA</sequence>
<dbReference type="GO" id="GO:0043565">
    <property type="term" value="F:sequence-specific DNA binding"/>
    <property type="evidence" value="ECO:0007669"/>
    <property type="project" value="InterPro"/>
</dbReference>
<dbReference type="AlphaFoldDB" id="A0A6J4Q0F1"/>